<evidence type="ECO:0000313" key="3">
    <source>
        <dbReference type="EMBL" id="EEF50377.1"/>
    </source>
</evidence>
<dbReference type="InParanoid" id="B9RDA9"/>
<reference evidence="2" key="1">
    <citation type="submission" date="2008-10" db="EMBL/GenBank/DDBJ databases">
        <authorList>
            <person name="Chan A."/>
            <person name="Puiu D."/>
            <person name="Melake A."/>
            <person name="Orvis J."/>
            <person name="Zhao Q."/>
            <person name="Wortman J."/>
            <person name="Utterback T."/>
            <person name="Rosovitz M.J."/>
            <person name="Inman J.M."/>
            <person name="Amedeo P."/>
            <person name="Schobel S."/>
            <person name="Galinsky K."/>
            <person name="Fraser C."/>
            <person name="Ravel J."/>
            <person name="Rabinowicz P."/>
        </authorList>
    </citation>
    <scope>NUCLEOTIDE SEQUENCE [LARGE SCALE GENOMIC DNA]</scope>
</reference>
<dbReference type="EMBL" id="EQ973775">
    <property type="protein sequence ID" value="EEF50377.1"/>
    <property type="molecule type" value="Genomic_DNA"/>
</dbReference>
<protein>
    <submittedName>
        <fullName evidence="2">Uncharacterized protein</fullName>
    </submittedName>
</protein>
<reference evidence="4" key="2">
    <citation type="journal article" date="2010" name="Nat. Biotechnol.">
        <title>Draft genome sequence of the oilseed species Ricinus communis.</title>
        <authorList>
            <person name="Chan A.P."/>
            <person name="Crabtree J."/>
            <person name="Zhao Q."/>
            <person name="Lorenzi H."/>
            <person name="Orvis J."/>
            <person name="Puiu D."/>
            <person name="Melake-Berhan A."/>
            <person name="Jones K.M."/>
            <person name="Redman J."/>
            <person name="Chen G."/>
            <person name="Cahoon E.B."/>
            <person name="Gedil M."/>
            <person name="Stanke M."/>
            <person name="Haas B.J."/>
            <person name="Wortman J.R."/>
            <person name="Fraser-Liggett C.M."/>
            <person name="Ravel J."/>
            <person name="Rabinowicz P.D."/>
        </authorList>
    </citation>
    <scope>NUCLEOTIDE SEQUENCE [LARGE SCALE GENOMIC DNA]</scope>
    <source>
        <strain evidence="4">cv. Hale</strain>
    </source>
</reference>
<gene>
    <name evidence="2" type="ORF">RCOM_1611740</name>
    <name evidence="3" type="ORF">RCOM_1611840</name>
</gene>
<feature type="compositionally biased region" description="Polar residues" evidence="1">
    <location>
        <begin position="15"/>
        <end position="26"/>
    </location>
</feature>
<sequence>MWTKIAASVAEQRHQQQQNSINNSRAVSAAYTRTTEIQTDCSRLNQTNGNYPSSSSIRRTIARNAVNNSKTAKAGKSTSNIVTATTLEQHQQQQMDQHQHKIKHQISTLPLCFRVISTAPNHSISINGAKNHD</sequence>
<dbReference type="EMBL" id="EQ973775">
    <property type="protein sequence ID" value="EEF50367.1"/>
    <property type="molecule type" value="Genomic_DNA"/>
</dbReference>
<evidence type="ECO:0000313" key="4">
    <source>
        <dbReference type="Proteomes" id="UP000008311"/>
    </source>
</evidence>
<accession>B9RDA9</accession>
<name>B9RDA9_RICCO</name>
<dbReference type="AlphaFoldDB" id="B9RDA9"/>
<proteinExistence type="predicted"/>
<dbReference type="Proteomes" id="UP000008311">
    <property type="component" value="Unassembled WGS sequence"/>
</dbReference>
<feature type="region of interest" description="Disordered" evidence="1">
    <location>
        <begin position="6"/>
        <end position="26"/>
    </location>
</feature>
<keyword evidence="4" id="KW-1185">Reference proteome</keyword>
<evidence type="ECO:0000313" key="2">
    <source>
        <dbReference type="EMBL" id="EEF50367.1"/>
    </source>
</evidence>
<evidence type="ECO:0000256" key="1">
    <source>
        <dbReference type="SAM" id="MobiDB-lite"/>
    </source>
</evidence>
<organism evidence="4">
    <name type="scientific">Ricinus communis</name>
    <name type="common">Castor bean</name>
    <dbReference type="NCBI Taxonomy" id="3988"/>
    <lineage>
        <taxon>Eukaryota</taxon>
        <taxon>Viridiplantae</taxon>
        <taxon>Streptophyta</taxon>
        <taxon>Embryophyta</taxon>
        <taxon>Tracheophyta</taxon>
        <taxon>Spermatophyta</taxon>
        <taxon>Magnoliopsida</taxon>
        <taxon>eudicotyledons</taxon>
        <taxon>Gunneridae</taxon>
        <taxon>Pentapetalae</taxon>
        <taxon>rosids</taxon>
        <taxon>fabids</taxon>
        <taxon>Malpighiales</taxon>
        <taxon>Euphorbiaceae</taxon>
        <taxon>Acalyphoideae</taxon>
        <taxon>Acalypheae</taxon>
        <taxon>Ricinus</taxon>
    </lineage>
</organism>